<sequence>MAFVLSNKFDLRQTYFLFAGIAGVNPHYATIGSVALARYTVQVALQYEIDPRSLPQDWPTGYISYGRDYPLQYPAITYGTEVFEVNNALRDTAYILASKARLTDRIGPQEYRSKYSGSGYHNAMASKAPSVVKCDIATSDVYYSGTKLAIAFENTTRLWTNGTGTYCMSAQEENATLEVMVRGAIEGLVDFSRIIIMRTGSNFDRPPPHLSDWEHLVRADQNGFLIAVENVYNAGIEIVKGIVSNWGCTYSRGIKPNNYVGDIFGSLGGEPDFGFGSLTEGKKVKSGGYDIGLAAAEMDRRVSFGSRAMLR</sequence>
<dbReference type="PANTHER" id="PTHR38643:SF1">
    <property type="entry name" value="PURINE NUCLEOSIDE PERMEASE C285.05-RELATED"/>
    <property type="match status" value="1"/>
</dbReference>
<name>A0ABQ0D0A0_9HYPO</name>
<dbReference type="PANTHER" id="PTHR38643">
    <property type="entry name" value="PURINE NUCLEOSIDE PERMEASE C285.05-RELATED"/>
    <property type="match status" value="1"/>
</dbReference>
<proteinExistence type="predicted"/>
<dbReference type="Pfam" id="PF06516">
    <property type="entry name" value="NUP"/>
    <property type="match status" value="1"/>
</dbReference>
<comment type="caution">
    <text evidence="1">The sequence shown here is derived from an EMBL/GenBank/DDBJ whole genome shotgun (WGS) entry which is preliminary data.</text>
</comment>
<keyword evidence="2" id="KW-1185">Reference proteome</keyword>
<accession>A0ABQ0D0A0</accession>
<dbReference type="EMBL" id="BAAFGZ010000648">
    <property type="protein sequence ID" value="GAB0139138.1"/>
    <property type="molecule type" value="Genomic_DNA"/>
</dbReference>
<evidence type="ECO:0000313" key="1">
    <source>
        <dbReference type="EMBL" id="GAB0139138.1"/>
    </source>
</evidence>
<dbReference type="Proteomes" id="UP001562357">
    <property type="component" value="Unassembled WGS sequence"/>
</dbReference>
<evidence type="ECO:0008006" key="3">
    <source>
        <dbReference type="Google" id="ProtNLM"/>
    </source>
</evidence>
<organism evidence="1 2">
    <name type="scientific">Epichloe bromicola</name>
    <dbReference type="NCBI Taxonomy" id="79588"/>
    <lineage>
        <taxon>Eukaryota</taxon>
        <taxon>Fungi</taxon>
        <taxon>Dikarya</taxon>
        <taxon>Ascomycota</taxon>
        <taxon>Pezizomycotina</taxon>
        <taxon>Sordariomycetes</taxon>
        <taxon>Hypocreomycetidae</taxon>
        <taxon>Hypocreales</taxon>
        <taxon>Clavicipitaceae</taxon>
        <taxon>Epichloe</taxon>
    </lineage>
</organism>
<evidence type="ECO:0000313" key="2">
    <source>
        <dbReference type="Proteomes" id="UP001562357"/>
    </source>
</evidence>
<gene>
    <name evidence="1" type="primary">g7352</name>
    <name evidence="1" type="ORF">EsDP_00007352</name>
</gene>
<dbReference type="InterPro" id="IPR009486">
    <property type="entry name" value="Pur_nuclsid_perm"/>
</dbReference>
<reference evidence="2" key="1">
    <citation type="submission" date="2024-06" db="EMBL/GenBank/DDBJ databases">
        <title>Draft Genome Sequences of Epichloe bromicola Strains Isolated from Elymus ciliaris.</title>
        <authorList>
            <consortium name="Epichloe bromicola genome sequencing consortium"/>
            <person name="Miura A."/>
            <person name="Imano S."/>
            <person name="Ashida A."/>
            <person name="Sato I."/>
            <person name="Chiba S."/>
            <person name="Tanaka A."/>
            <person name="Camagna M."/>
            <person name="Takemoto D."/>
        </authorList>
    </citation>
    <scope>NUCLEOTIDE SEQUENCE [LARGE SCALE GENOMIC DNA]</scope>
    <source>
        <strain evidence="2">DP</strain>
    </source>
</reference>
<protein>
    <recommendedName>
        <fullName evidence="3">Purine nucleoside permease</fullName>
    </recommendedName>
</protein>